<dbReference type="InterPro" id="IPR050216">
    <property type="entry name" value="LRR_domain-containing"/>
</dbReference>
<dbReference type="SMART" id="SM00369">
    <property type="entry name" value="LRR_TYP"/>
    <property type="match status" value="2"/>
</dbReference>
<reference evidence="3" key="1">
    <citation type="submission" date="2020-11" db="EMBL/GenBank/DDBJ databases">
        <authorList>
            <person name="Tran Van P."/>
        </authorList>
    </citation>
    <scope>NUCLEOTIDE SEQUENCE</scope>
</reference>
<dbReference type="InterPro" id="IPR032675">
    <property type="entry name" value="LRR_dom_sf"/>
</dbReference>
<dbReference type="InterPro" id="IPR001611">
    <property type="entry name" value="Leu-rich_rpt"/>
</dbReference>
<sequence>MTVCQLDSAHHTLAIGSYVYGGYKMMLLPRAIVSLQSLVTLNVSHNKLERLPSNIGQLHKLRYLDLSNNNISVFPKSMIRFKLDMLDISHNNLMAFKSQPWPLDVEHFGVPSLLECAARTVIRTKVHYSPELIPTVLIDYLNDPKFCVCNTPCFKTYFKTQIAYNSARSSSVERGLDFDLTQAGRLLVLSTMFPAGASPPLAPTSSKTVKR</sequence>
<dbReference type="PROSITE" id="PS51450">
    <property type="entry name" value="LRR"/>
    <property type="match status" value="2"/>
</dbReference>
<evidence type="ECO:0000256" key="1">
    <source>
        <dbReference type="ARBA" id="ARBA00022614"/>
    </source>
</evidence>
<evidence type="ECO:0000313" key="3">
    <source>
        <dbReference type="EMBL" id="CAD7199117.1"/>
    </source>
</evidence>
<dbReference type="GO" id="GO:0005737">
    <property type="term" value="C:cytoplasm"/>
    <property type="evidence" value="ECO:0007669"/>
    <property type="project" value="TreeGrafter"/>
</dbReference>
<dbReference type="InterPro" id="IPR003591">
    <property type="entry name" value="Leu-rich_rpt_typical-subtyp"/>
</dbReference>
<dbReference type="PANTHER" id="PTHR48051:SF54">
    <property type="entry name" value="LEUCINE-RICH REPEAT-CONTAINING PROTEIN"/>
    <property type="match status" value="1"/>
</dbReference>
<dbReference type="AlphaFoldDB" id="A0A7R8ZBF5"/>
<keyword evidence="1" id="KW-0433">Leucine-rich repeat</keyword>
<organism evidence="3">
    <name type="scientific">Timema douglasi</name>
    <name type="common">Walking stick</name>
    <dbReference type="NCBI Taxonomy" id="61478"/>
    <lineage>
        <taxon>Eukaryota</taxon>
        <taxon>Metazoa</taxon>
        <taxon>Ecdysozoa</taxon>
        <taxon>Arthropoda</taxon>
        <taxon>Hexapoda</taxon>
        <taxon>Insecta</taxon>
        <taxon>Pterygota</taxon>
        <taxon>Neoptera</taxon>
        <taxon>Polyneoptera</taxon>
        <taxon>Phasmatodea</taxon>
        <taxon>Timematodea</taxon>
        <taxon>Timematoidea</taxon>
        <taxon>Timematidae</taxon>
        <taxon>Timema</taxon>
    </lineage>
</organism>
<dbReference type="PANTHER" id="PTHR48051">
    <property type="match status" value="1"/>
</dbReference>
<protein>
    <submittedName>
        <fullName evidence="3">Uncharacterized protein</fullName>
    </submittedName>
</protein>
<accession>A0A7R8ZBF5</accession>
<dbReference type="EMBL" id="OA566578">
    <property type="protein sequence ID" value="CAD7199117.1"/>
    <property type="molecule type" value="Genomic_DNA"/>
</dbReference>
<proteinExistence type="predicted"/>
<keyword evidence="2" id="KW-0677">Repeat</keyword>
<dbReference type="SUPFAM" id="SSF52058">
    <property type="entry name" value="L domain-like"/>
    <property type="match status" value="1"/>
</dbReference>
<dbReference type="Pfam" id="PF13855">
    <property type="entry name" value="LRR_8"/>
    <property type="match status" value="1"/>
</dbReference>
<name>A0A7R8ZBF5_TIMDO</name>
<evidence type="ECO:0000256" key="2">
    <source>
        <dbReference type="ARBA" id="ARBA00022737"/>
    </source>
</evidence>
<dbReference type="Gene3D" id="3.80.10.10">
    <property type="entry name" value="Ribonuclease Inhibitor"/>
    <property type="match status" value="1"/>
</dbReference>
<gene>
    <name evidence="3" type="ORF">TDIB3V08_LOCUS5379</name>
</gene>
<dbReference type="SMART" id="SM00364">
    <property type="entry name" value="LRR_BAC"/>
    <property type="match status" value="2"/>
</dbReference>